<dbReference type="InterPro" id="IPR037123">
    <property type="entry name" value="PRibGlycinamide_synth_C_sf"/>
</dbReference>
<evidence type="ECO:0000256" key="13">
    <source>
        <dbReference type="ARBA" id="ARBA00022842"/>
    </source>
</evidence>
<dbReference type="GO" id="GO:0016887">
    <property type="term" value="F:ATP hydrolysis activity"/>
    <property type="evidence" value="ECO:0007669"/>
    <property type="project" value="InterPro"/>
</dbReference>
<keyword evidence="4" id="KW-0926">Vacuole</keyword>
<gene>
    <name evidence="27" type="ORF">VFPBJ_07865</name>
</gene>
<dbReference type="SUPFAM" id="SSF52440">
    <property type="entry name" value="PreATP-grasp domain"/>
    <property type="match status" value="1"/>
</dbReference>
<dbReference type="Pfam" id="PF02844">
    <property type="entry name" value="GARS_N"/>
    <property type="match status" value="1"/>
</dbReference>
<feature type="transmembrane region" description="Helical" evidence="24">
    <location>
        <begin position="885"/>
        <end position="906"/>
    </location>
</feature>
<dbReference type="GO" id="GO:0005524">
    <property type="term" value="F:ATP binding"/>
    <property type="evidence" value="ECO:0007669"/>
    <property type="project" value="UniProtKB-UniRule"/>
</dbReference>
<dbReference type="InterPro" id="IPR001757">
    <property type="entry name" value="P_typ_ATPase"/>
</dbReference>
<feature type="transmembrane region" description="Helical" evidence="24">
    <location>
        <begin position="918"/>
        <end position="936"/>
    </location>
</feature>
<feature type="compositionally biased region" description="Polar residues" evidence="25">
    <location>
        <begin position="39"/>
        <end position="65"/>
    </location>
</feature>
<evidence type="ECO:0000256" key="8">
    <source>
        <dbReference type="ARBA" id="ARBA00022723"/>
    </source>
</evidence>
<dbReference type="InterPro" id="IPR020561">
    <property type="entry name" value="PRibGlycinamid_synth_ATP-grasp"/>
</dbReference>
<dbReference type="InterPro" id="IPR004014">
    <property type="entry name" value="ATPase_P-typ_cation-transptr_N"/>
</dbReference>
<dbReference type="GO" id="GO:0006874">
    <property type="term" value="P:intracellular calcium ion homeostasis"/>
    <property type="evidence" value="ECO:0007669"/>
    <property type="project" value="TreeGrafter"/>
</dbReference>
<name>A0A179GJ68_PURLI</name>
<dbReference type="EC" id="7.2.2.10" evidence="24"/>
<feature type="compositionally biased region" description="Low complexity" evidence="25">
    <location>
        <begin position="1"/>
        <end position="15"/>
    </location>
</feature>
<evidence type="ECO:0000256" key="23">
    <source>
        <dbReference type="PROSITE-ProRule" id="PRU00409"/>
    </source>
</evidence>
<evidence type="ECO:0000256" key="12">
    <source>
        <dbReference type="ARBA" id="ARBA00022840"/>
    </source>
</evidence>
<dbReference type="Pfam" id="PF00689">
    <property type="entry name" value="Cation_ATPase_C"/>
    <property type="match status" value="1"/>
</dbReference>
<dbReference type="InterPro" id="IPR013815">
    <property type="entry name" value="ATP_grasp_subdomain_1"/>
</dbReference>
<organism evidence="27 28">
    <name type="scientific">Purpureocillium lilacinum</name>
    <name type="common">Paecilomyces lilacinus</name>
    <dbReference type="NCBI Taxonomy" id="33203"/>
    <lineage>
        <taxon>Eukaryota</taxon>
        <taxon>Fungi</taxon>
        <taxon>Dikarya</taxon>
        <taxon>Ascomycota</taxon>
        <taxon>Pezizomycotina</taxon>
        <taxon>Sordariomycetes</taxon>
        <taxon>Hypocreomycetidae</taxon>
        <taxon>Hypocreales</taxon>
        <taxon>Ophiocordycipitaceae</taxon>
        <taxon>Purpureocillium</taxon>
    </lineage>
</organism>
<evidence type="ECO:0000256" key="22">
    <source>
        <dbReference type="ARBA" id="ARBA00059328"/>
    </source>
</evidence>
<evidence type="ECO:0000256" key="19">
    <source>
        <dbReference type="ARBA" id="ARBA00038148"/>
    </source>
</evidence>
<dbReference type="Gene3D" id="3.30.1490.20">
    <property type="entry name" value="ATP-grasp fold, A domain"/>
    <property type="match status" value="1"/>
</dbReference>
<keyword evidence="5 24" id="KW-0109">Calcium transport</keyword>
<dbReference type="Pfam" id="PF13246">
    <property type="entry name" value="Cation_ATPase"/>
    <property type="match status" value="1"/>
</dbReference>
<dbReference type="GO" id="GO:0005774">
    <property type="term" value="C:vacuolar membrane"/>
    <property type="evidence" value="ECO:0007669"/>
    <property type="project" value="UniProtKB-SubCell"/>
</dbReference>
<feature type="transmembrane region" description="Helical" evidence="24">
    <location>
        <begin position="241"/>
        <end position="260"/>
    </location>
</feature>
<comment type="catalytic activity">
    <reaction evidence="20 24">
        <text>Ca(2+)(in) + ATP + H2O = Ca(2+)(out) + ADP + phosphate + H(+)</text>
        <dbReference type="Rhea" id="RHEA:18105"/>
        <dbReference type="ChEBI" id="CHEBI:15377"/>
        <dbReference type="ChEBI" id="CHEBI:15378"/>
        <dbReference type="ChEBI" id="CHEBI:29108"/>
        <dbReference type="ChEBI" id="CHEBI:30616"/>
        <dbReference type="ChEBI" id="CHEBI:43474"/>
        <dbReference type="ChEBI" id="CHEBI:456216"/>
        <dbReference type="EC" id="7.2.2.10"/>
    </reaction>
</comment>
<comment type="pathway">
    <text evidence="2">Purine metabolism; IMP biosynthesis via de novo pathway; N(1)-(5-phospho-D-ribosyl)glycinamide from 5-phospho-alpha-D-ribose 1-diphosphate: step 2/2.</text>
</comment>
<evidence type="ECO:0000256" key="15">
    <source>
        <dbReference type="ARBA" id="ARBA00022989"/>
    </source>
</evidence>
<sequence>MASTNTNTNINSNSTLAPRPSPGAMLQVDTAARPRAPSNADTIVSTAGSNPFLTPATASRATSISEDSRNPLAPDPGTEADFHVDDNPFAFSPGQLNKLLNPKSLAAFQALGGLKGIARGLQTDVTSGLSVDETGVPTRVPFNDAVSPMPLSSVPPPPYSKSSSSSPSSDPFSDRIRVYKRNVLPAKKATPLWRLMWNAYNDKVLILLTVAAVISLALGLYETLGVDHPPGSPAPVDWVEGVAICAAIIIVTAVGSLNDWQKEKAFVKLNARKEDREIKVIRSGRSFMINVHDILVGDVLHLEPGDLVPVDGVFIEGHDLKCDESSATGESDALKKTGGDQVMRALETGNGTKDLDPFIISGAKVLEGMGTFLCTSVGVNSSFGKIMMSVRTEVEATPLQKKLEGLALAIAKLGGGAAALLFFVLLCRFLASLSGHTGTPSEKASLFMDILIVAITIIVVAVPEGLPLAVTLALAFATTRLLKENNLVRMLRACETMGNATTICSDKTGTLTTNKMTVVAGTFGTSSFDKPDAEKASASPVGQWASSLPDVTKEMIVQSVAINSTAFEGEEDGEVTFIGSKTETALLQLARDHLGLQSLAEARANEHVVQMMPFDSSKKCMGAVVKLRSGQGYRLLVKGASEILLGYCSAKADPHSLEEEPLTPNDVDSLRQTIDQYASKSLRTIGLVYKDYESWPPAHAEVSNSDSQHVEFASLLQDLVFLGVVGIQDPVRPGVPEAVKKAQHAGVVVRMVTGDNVVTARAIATECGIYTEGGVVMEGPVFRKLSEQAMNEMLPKLQVLARSSPEDKRILVTRLKALGETVAVTGDGTNDAPALKAADVGFSMGISGTEVAKEASAIVLMDDNFASIVTALKWGRAVNDAVQKFLQFQITVNITAVLLAFITAVYDEHMKSVLKAVQLLWVNLIMDTFAALALATDPPTEKILDRPPQGKKAPLITTNMWKMIIGQAIFQLVVTLTLYFAGMEILGYEPEQRIELDTLIFNTFVWMQIFNEFNNRRLDNRFNILEGVHRNHFFIAINCLMVGLQVAIIFVGSRAFGINPGGLDGTQWAISVVVALMCLPWAVAVRLFPDAWFASVAAVVGRPVVVLYRALARFFAAVTKPLKNLRRKKKADGDEEEEGEGVVRARSAASEDAPAIVVSNAPVVQKLSQSPSVAHVFVCPGNGGTARGLDNVFNVQVSHPDDYASLVALAKELSIGLVVVGPDEDVVAGIEGFFRRENIPCFAPTKEAAELEGSKAFAKDFMRRHGIPTAKYQTFDDVAAAKEYMRCVDHPVVIKASGLAAGKGVVLPQTKDEACEALDDMMVREQFGGAGSSVVVEELLGGQEISVLTFSDGRTIKTLPPGQDHKRVFEGNMGPNTGGMGVYAPTGFVSEAEMEVIEDTILRPTFGGLRAEGREFRGLLFTGIMMTPTGPKVLEYNTRFGDPETQSMMLLLADDTDLAQVLLSCTNGTLAETRLSIGPGYACNVVVAAGGYPGAYRTADDIEILGTMPPDAVVFHAGTKLVGDRLETAGGRVLSVAARGDSLEECVAAAYEGVRAVRFRGMYYRKDIALYGLQLHARLETGAPRR</sequence>
<dbReference type="SUPFAM" id="SSF56784">
    <property type="entry name" value="HAD-like"/>
    <property type="match status" value="1"/>
</dbReference>
<dbReference type="InterPro" id="IPR023214">
    <property type="entry name" value="HAD_sf"/>
</dbReference>
<comment type="similarity">
    <text evidence="19 24">Belongs to the cation transport ATPase (P-type) (TC 3.A.3) family.</text>
</comment>
<dbReference type="FunFam" id="3.30.470.20:FF:000018">
    <property type="entry name" value="Trifunctional purine biosynthetic protein adenosine-3"/>
    <property type="match status" value="1"/>
</dbReference>
<dbReference type="Pfam" id="PF00690">
    <property type="entry name" value="Cation_ATPase_N"/>
    <property type="match status" value="1"/>
</dbReference>
<dbReference type="InterPro" id="IPR006408">
    <property type="entry name" value="P-type_ATPase_IIB"/>
</dbReference>
<dbReference type="PANTHER" id="PTHR24093">
    <property type="entry name" value="CATION TRANSPORTING ATPASE"/>
    <property type="match status" value="1"/>
</dbReference>
<dbReference type="GO" id="GO:0004641">
    <property type="term" value="F:phosphoribosylformylglycinamidine cyclo-ligase activity"/>
    <property type="evidence" value="ECO:0007669"/>
    <property type="project" value="UniProtKB-EC"/>
</dbReference>
<evidence type="ECO:0000256" key="24">
    <source>
        <dbReference type="RuleBase" id="RU361146"/>
    </source>
</evidence>
<keyword evidence="14" id="KW-1278">Translocase</keyword>
<dbReference type="Proteomes" id="UP000078240">
    <property type="component" value="Unassembled WGS sequence"/>
</dbReference>
<dbReference type="NCBIfam" id="TIGR01517">
    <property type="entry name" value="ATPase-IIB_Ca"/>
    <property type="match status" value="1"/>
</dbReference>
<dbReference type="Gene3D" id="3.40.50.1000">
    <property type="entry name" value="HAD superfamily/HAD-like"/>
    <property type="match status" value="1"/>
</dbReference>
<reference evidence="27 28" key="1">
    <citation type="submission" date="2016-01" db="EMBL/GenBank/DDBJ databases">
        <title>Biosynthesis of antibiotic leucinostatins and their inhibition on Phytophthora in bio-control Purpureocillium lilacinum.</title>
        <authorList>
            <person name="Wang G."/>
            <person name="Liu Z."/>
            <person name="Lin R."/>
            <person name="Li E."/>
            <person name="Mao Z."/>
            <person name="Ling J."/>
            <person name="Yin W."/>
            <person name="Xie B."/>
        </authorList>
    </citation>
    <scope>NUCLEOTIDE SEQUENCE [LARGE SCALE GENOMIC DNA]</scope>
    <source>
        <strain evidence="27">PLBJ-1</strain>
    </source>
</reference>
<keyword evidence="6" id="KW-0436">Ligase</keyword>
<evidence type="ECO:0000256" key="7">
    <source>
        <dbReference type="ARBA" id="ARBA00022692"/>
    </source>
</evidence>
<comment type="function">
    <text evidence="24">Catalyzes the hydrolysis of ATP coupled with the transport of calcium.</text>
</comment>
<feature type="region of interest" description="Disordered" evidence="25">
    <location>
        <begin position="1126"/>
        <end position="1147"/>
    </location>
</feature>
<evidence type="ECO:0000259" key="26">
    <source>
        <dbReference type="PROSITE" id="PS50975"/>
    </source>
</evidence>
<keyword evidence="7 24" id="KW-0812">Transmembrane</keyword>
<dbReference type="SFLD" id="SFLDF00027">
    <property type="entry name" value="p-type_atpase"/>
    <property type="match status" value="1"/>
</dbReference>
<dbReference type="PROSITE" id="PS00154">
    <property type="entry name" value="ATPASE_E1_E2"/>
    <property type="match status" value="1"/>
</dbReference>
<evidence type="ECO:0000256" key="3">
    <source>
        <dbReference type="ARBA" id="ARBA00022448"/>
    </source>
</evidence>
<dbReference type="InterPro" id="IPR011054">
    <property type="entry name" value="Rudment_hybrid_motif"/>
</dbReference>
<evidence type="ECO:0000256" key="6">
    <source>
        <dbReference type="ARBA" id="ARBA00022598"/>
    </source>
</evidence>
<feature type="transmembrane region" description="Helical" evidence="24">
    <location>
        <begin position="451"/>
        <end position="482"/>
    </location>
</feature>
<dbReference type="InterPro" id="IPR008250">
    <property type="entry name" value="ATPase_P-typ_transduc_dom_A_sf"/>
</dbReference>
<dbReference type="Gene3D" id="1.20.1110.10">
    <property type="entry name" value="Calcium-transporting ATPase, transmembrane domain"/>
    <property type="match status" value="1"/>
</dbReference>
<evidence type="ECO:0000313" key="28">
    <source>
        <dbReference type="Proteomes" id="UP000078240"/>
    </source>
</evidence>
<comment type="subcellular location">
    <subcellularLocation>
        <location evidence="24">Membrane</location>
        <topology evidence="24">Multi-pass membrane protein</topology>
    </subcellularLocation>
    <subcellularLocation>
        <location evidence="1">Vacuole membrane</location>
        <topology evidence="1">Multi-pass membrane protein</topology>
    </subcellularLocation>
</comment>
<evidence type="ECO:0000256" key="5">
    <source>
        <dbReference type="ARBA" id="ARBA00022568"/>
    </source>
</evidence>
<dbReference type="InterPro" id="IPR000115">
    <property type="entry name" value="PRibGlycinamide_synth"/>
</dbReference>
<evidence type="ECO:0000256" key="18">
    <source>
        <dbReference type="ARBA" id="ARBA00023211"/>
    </source>
</evidence>
<dbReference type="FunFam" id="3.40.1110.10:FF:000031">
    <property type="entry name" value="Calcium-transporting ATPase"/>
    <property type="match status" value="1"/>
</dbReference>
<dbReference type="Gene3D" id="3.40.50.20">
    <property type="match status" value="1"/>
</dbReference>
<dbReference type="InterPro" id="IPR018303">
    <property type="entry name" value="ATPase_P-typ_P_site"/>
</dbReference>
<dbReference type="InterPro" id="IPR020559">
    <property type="entry name" value="PRibGlycinamide_synth_CS"/>
</dbReference>
<dbReference type="FunFam" id="3.40.50.1000:FF:000018">
    <property type="entry name" value="Calcium-transporting ATPase"/>
    <property type="match status" value="1"/>
</dbReference>
<dbReference type="NCBIfam" id="TIGR00877">
    <property type="entry name" value="purD"/>
    <property type="match status" value="1"/>
</dbReference>
<dbReference type="SMART" id="SM01209">
    <property type="entry name" value="GARS_A"/>
    <property type="match status" value="1"/>
</dbReference>
<dbReference type="SUPFAM" id="SSF81665">
    <property type="entry name" value="Calcium ATPase, transmembrane domain M"/>
    <property type="match status" value="1"/>
</dbReference>
<dbReference type="Pfam" id="PF00122">
    <property type="entry name" value="E1-E2_ATPase"/>
    <property type="match status" value="1"/>
</dbReference>
<dbReference type="InterPro" id="IPR006068">
    <property type="entry name" value="ATPase_P-typ_cation-transptr_C"/>
</dbReference>
<comment type="catalytic activity">
    <reaction evidence="21">
        <text>2-formamido-N(1)-(5-O-phospho-beta-D-ribosyl)acetamidine + ATP = 5-amino-1-(5-phospho-beta-D-ribosyl)imidazole + ADP + phosphate + H(+)</text>
        <dbReference type="Rhea" id="RHEA:23032"/>
        <dbReference type="ChEBI" id="CHEBI:15378"/>
        <dbReference type="ChEBI" id="CHEBI:30616"/>
        <dbReference type="ChEBI" id="CHEBI:43474"/>
        <dbReference type="ChEBI" id="CHEBI:137981"/>
        <dbReference type="ChEBI" id="CHEBI:147287"/>
        <dbReference type="ChEBI" id="CHEBI:456216"/>
        <dbReference type="EC" id="6.3.3.1"/>
    </reaction>
</comment>
<protein>
    <recommendedName>
        <fullName evidence="24">Calcium-transporting ATPase</fullName>
        <ecNumber evidence="24">7.2.2.10</ecNumber>
    </recommendedName>
</protein>
<dbReference type="InterPro" id="IPR044492">
    <property type="entry name" value="P_typ_ATPase_HD_dom"/>
</dbReference>
<dbReference type="PANTHER" id="PTHR24093:SF346">
    <property type="entry name" value="CALCIUM-TRANSPORTING ATPASE"/>
    <property type="match status" value="1"/>
</dbReference>
<dbReference type="InterPro" id="IPR036412">
    <property type="entry name" value="HAD-like_sf"/>
</dbReference>
<dbReference type="NCBIfam" id="TIGR01494">
    <property type="entry name" value="ATPase_P-type"/>
    <property type="match status" value="2"/>
</dbReference>
<comment type="caution">
    <text evidence="24">Lacks conserved residue(s) required for the propagation of feature annotation.</text>
</comment>
<keyword evidence="11 24" id="KW-0106">Calcium</keyword>
<dbReference type="SUPFAM" id="SSF81653">
    <property type="entry name" value="Calcium ATPase, transduction domain A"/>
    <property type="match status" value="1"/>
</dbReference>
<dbReference type="PRINTS" id="PR00119">
    <property type="entry name" value="CATATPASE"/>
</dbReference>
<dbReference type="UniPathway" id="UPA00074">
    <property type="reaction ID" value="UER00125"/>
</dbReference>
<dbReference type="Gene3D" id="3.30.470.20">
    <property type="entry name" value="ATP-grasp fold, B domain"/>
    <property type="match status" value="1"/>
</dbReference>
<evidence type="ECO:0000256" key="11">
    <source>
        <dbReference type="ARBA" id="ARBA00022837"/>
    </source>
</evidence>
<dbReference type="GO" id="GO:0046872">
    <property type="term" value="F:metal ion binding"/>
    <property type="evidence" value="ECO:0007669"/>
    <property type="project" value="UniProtKB-KW"/>
</dbReference>
<dbReference type="GO" id="GO:0006189">
    <property type="term" value="P:'de novo' IMP biosynthetic process"/>
    <property type="evidence" value="ECO:0007669"/>
    <property type="project" value="UniProtKB-UniPathway"/>
</dbReference>
<dbReference type="InterPro" id="IPR011761">
    <property type="entry name" value="ATP-grasp"/>
</dbReference>
<dbReference type="Gene3D" id="3.90.600.10">
    <property type="entry name" value="Phosphoribosylglycinamide synthetase, C-terminal domain"/>
    <property type="match status" value="1"/>
</dbReference>
<dbReference type="InterPro" id="IPR023299">
    <property type="entry name" value="ATPase_P-typ_cyto_dom_N"/>
</dbReference>
<accession>A0A179GJ68</accession>
<dbReference type="Pfam" id="PF01071">
    <property type="entry name" value="GARS_A"/>
    <property type="match status" value="1"/>
</dbReference>
<dbReference type="GO" id="GO:0004637">
    <property type="term" value="F:phosphoribosylamine-glycine ligase activity"/>
    <property type="evidence" value="ECO:0007669"/>
    <property type="project" value="InterPro"/>
</dbReference>
<feature type="transmembrane region" description="Helical" evidence="24">
    <location>
        <begin position="406"/>
        <end position="431"/>
    </location>
</feature>
<feature type="transmembrane region" description="Helical" evidence="24">
    <location>
        <begin position="1033"/>
        <end position="1056"/>
    </location>
</feature>
<feature type="region of interest" description="Disordered" evidence="25">
    <location>
        <begin position="132"/>
        <end position="172"/>
    </location>
</feature>
<feature type="transmembrane region" description="Helical" evidence="24">
    <location>
        <begin position="1092"/>
        <end position="1111"/>
    </location>
</feature>
<evidence type="ECO:0000256" key="2">
    <source>
        <dbReference type="ARBA" id="ARBA00005174"/>
    </source>
</evidence>
<keyword evidence="3 24" id="KW-0813">Transport</keyword>
<feature type="transmembrane region" description="Helical" evidence="24">
    <location>
        <begin position="994"/>
        <end position="1013"/>
    </location>
</feature>
<feature type="transmembrane region" description="Helical" evidence="24">
    <location>
        <begin position="1068"/>
        <end position="1085"/>
    </location>
</feature>
<dbReference type="FunFam" id="3.30.1490.20:FF:000006">
    <property type="entry name" value="phosphoribosylamine--glycine ligase, chloroplastic-like"/>
    <property type="match status" value="1"/>
</dbReference>
<dbReference type="CDD" id="cd02081">
    <property type="entry name" value="P-type_ATPase_Ca_PMCA-like"/>
    <property type="match status" value="1"/>
</dbReference>
<evidence type="ECO:0000256" key="21">
    <source>
        <dbReference type="ARBA" id="ARBA00049057"/>
    </source>
</evidence>
<keyword evidence="10" id="KW-0658">Purine biosynthesis</keyword>
<dbReference type="Pfam" id="PF02843">
    <property type="entry name" value="GARS_C"/>
    <property type="match status" value="1"/>
</dbReference>
<dbReference type="Gene3D" id="2.70.150.10">
    <property type="entry name" value="Calcium-transporting ATPase, cytoplasmic transduction domain A"/>
    <property type="match status" value="1"/>
</dbReference>
<evidence type="ECO:0000313" key="27">
    <source>
        <dbReference type="EMBL" id="OAQ77393.1"/>
    </source>
</evidence>
<comment type="function">
    <text evidence="22">This magnesium-dependent enzyme catalyzes the hydrolysis of ATP coupled with the transport of calcium. Transports the calcium to the vacuole and participates in the control of the cytosolic free calcium.</text>
</comment>
<feature type="domain" description="ATP-grasp" evidence="26">
    <location>
        <begin position="1259"/>
        <end position="1467"/>
    </location>
</feature>
<proteinExistence type="inferred from homology"/>
<keyword evidence="13" id="KW-0460">Magnesium</keyword>
<keyword evidence="12 23" id="KW-0067">ATP-binding</keyword>
<evidence type="ECO:0000256" key="1">
    <source>
        <dbReference type="ARBA" id="ARBA00004128"/>
    </source>
</evidence>
<dbReference type="Gene3D" id="3.40.1110.10">
    <property type="entry name" value="Calcium-transporting ATPase, cytoplasmic domain N"/>
    <property type="match status" value="1"/>
</dbReference>
<evidence type="ECO:0000256" key="25">
    <source>
        <dbReference type="SAM" id="MobiDB-lite"/>
    </source>
</evidence>
<dbReference type="InterPro" id="IPR016185">
    <property type="entry name" value="PreATP-grasp_dom_sf"/>
</dbReference>
<dbReference type="GO" id="GO:0005388">
    <property type="term" value="F:P-type calcium transporter activity"/>
    <property type="evidence" value="ECO:0007669"/>
    <property type="project" value="UniProtKB-EC"/>
</dbReference>
<dbReference type="PROSITE" id="PS50975">
    <property type="entry name" value="ATP_GRASP"/>
    <property type="match status" value="1"/>
</dbReference>
<keyword evidence="9 23" id="KW-0547">Nucleotide-binding</keyword>
<feature type="transmembrane region" description="Helical" evidence="24">
    <location>
        <begin position="961"/>
        <end position="982"/>
    </location>
</feature>
<keyword evidence="16 24" id="KW-0406">Ion transport</keyword>
<dbReference type="SMART" id="SM01210">
    <property type="entry name" value="GARS_C"/>
    <property type="match status" value="1"/>
</dbReference>
<evidence type="ECO:0000256" key="14">
    <source>
        <dbReference type="ARBA" id="ARBA00022967"/>
    </source>
</evidence>
<evidence type="ECO:0000256" key="20">
    <source>
        <dbReference type="ARBA" id="ARBA00048694"/>
    </source>
</evidence>
<evidence type="ECO:0000256" key="10">
    <source>
        <dbReference type="ARBA" id="ARBA00022755"/>
    </source>
</evidence>
<keyword evidence="15 24" id="KW-1133">Transmembrane helix</keyword>
<dbReference type="InterPro" id="IPR020562">
    <property type="entry name" value="PRibGlycinamide_synth_N"/>
</dbReference>
<dbReference type="EMBL" id="LSBH01000006">
    <property type="protein sequence ID" value="OAQ77393.1"/>
    <property type="molecule type" value="Genomic_DNA"/>
</dbReference>
<dbReference type="FunFam" id="1.20.1110.10:FF:000039">
    <property type="entry name" value="Calcium-transporting ATPase"/>
    <property type="match status" value="1"/>
</dbReference>
<evidence type="ECO:0000256" key="9">
    <source>
        <dbReference type="ARBA" id="ARBA00022741"/>
    </source>
</evidence>
<dbReference type="SUPFAM" id="SSF81660">
    <property type="entry name" value="Metal cation-transporting ATPase, ATP-binding domain N"/>
    <property type="match status" value="1"/>
</dbReference>
<comment type="caution">
    <text evidence="27">The sequence shown here is derived from an EMBL/GenBank/DDBJ whole genome shotgun (WGS) entry which is preliminary data.</text>
</comment>
<dbReference type="FunFam" id="2.70.150.10:FF:000028">
    <property type="entry name" value="Calcium-transporting ATPase"/>
    <property type="match status" value="1"/>
</dbReference>
<dbReference type="SFLD" id="SFLDG00002">
    <property type="entry name" value="C1.7:_P-type_atpase_like"/>
    <property type="match status" value="1"/>
</dbReference>
<evidence type="ECO:0000256" key="4">
    <source>
        <dbReference type="ARBA" id="ARBA00022554"/>
    </source>
</evidence>
<keyword evidence="8" id="KW-0479">Metal-binding</keyword>
<dbReference type="GO" id="GO:0009113">
    <property type="term" value="P:purine nucleobase biosynthetic process"/>
    <property type="evidence" value="ECO:0007669"/>
    <property type="project" value="InterPro"/>
</dbReference>
<dbReference type="SUPFAM" id="SSF51246">
    <property type="entry name" value="Rudiment single hybrid motif"/>
    <property type="match status" value="1"/>
</dbReference>
<evidence type="ECO:0000256" key="17">
    <source>
        <dbReference type="ARBA" id="ARBA00023136"/>
    </source>
</evidence>
<dbReference type="InterPro" id="IPR020560">
    <property type="entry name" value="PRibGlycinamide_synth_C-dom"/>
</dbReference>
<dbReference type="HAMAP" id="MF_00138">
    <property type="entry name" value="GARS"/>
    <property type="match status" value="1"/>
</dbReference>
<feature type="region of interest" description="Disordered" evidence="25">
    <location>
        <begin position="1"/>
        <end position="86"/>
    </location>
</feature>
<feature type="compositionally biased region" description="Low complexity" evidence="25">
    <location>
        <begin position="160"/>
        <end position="171"/>
    </location>
</feature>
<keyword evidence="18" id="KW-0464">Manganese</keyword>
<evidence type="ECO:0000256" key="16">
    <source>
        <dbReference type="ARBA" id="ARBA00023065"/>
    </source>
</evidence>
<dbReference type="InterPro" id="IPR059000">
    <property type="entry name" value="ATPase_P-type_domA"/>
</dbReference>
<dbReference type="InterPro" id="IPR023298">
    <property type="entry name" value="ATPase_P-typ_TM_dom_sf"/>
</dbReference>
<feature type="transmembrane region" description="Helical" evidence="24">
    <location>
        <begin position="204"/>
        <end position="221"/>
    </location>
</feature>
<dbReference type="SUPFAM" id="SSF56059">
    <property type="entry name" value="Glutathione synthetase ATP-binding domain-like"/>
    <property type="match status" value="1"/>
</dbReference>
<dbReference type="SFLD" id="SFLDS00003">
    <property type="entry name" value="Haloacid_Dehalogenase"/>
    <property type="match status" value="1"/>
</dbReference>
<dbReference type="GO" id="GO:0005886">
    <property type="term" value="C:plasma membrane"/>
    <property type="evidence" value="ECO:0007669"/>
    <property type="project" value="TreeGrafter"/>
</dbReference>
<dbReference type="PROSITE" id="PS00184">
    <property type="entry name" value="GARS"/>
    <property type="match status" value="1"/>
</dbReference>
<dbReference type="SMART" id="SM00831">
    <property type="entry name" value="Cation_ATPase_N"/>
    <property type="match status" value="1"/>
</dbReference>
<keyword evidence="17 24" id="KW-0472">Membrane</keyword>